<sequence length="269" mass="31066">MSSNGKYLPPDNKNDIWKHTSKWRPRQLEELKISVEDGNVVDPPQLSSIDMGPDVDRILLPGINVLSTDVKISQSQRPFFNRLNQLRYFPDEPPVDSVAYDLLTYSGFESEILHFRPRPHLELSWNDKEISSEADFGVYSGNFTDFLNAKYFVVVENKAEKRNVYQGGECQLCGEMLLAATTRFTNIKRDHTVYGMILRGLSVRFYKATFSKDYLSNLEKETILKKSITIQRFPSETTQALFLSDTDDREHIIRILCSIRKNVEELVSR</sequence>
<comment type="caution">
    <text evidence="1">The sequence shown here is derived from an EMBL/GenBank/DDBJ whole genome shotgun (WGS) entry which is preliminary data.</text>
</comment>
<keyword evidence="2" id="KW-1185">Reference proteome</keyword>
<name>A0ABR2WC46_9FUNG</name>
<evidence type="ECO:0000313" key="2">
    <source>
        <dbReference type="Proteomes" id="UP001479436"/>
    </source>
</evidence>
<dbReference type="Proteomes" id="UP001479436">
    <property type="component" value="Unassembled WGS sequence"/>
</dbReference>
<protein>
    <submittedName>
        <fullName evidence="1">Uncharacterized protein</fullName>
    </submittedName>
</protein>
<dbReference type="EMBL" id="JASJQH010006280">
    <property type="protein sequence ID" value="KAK9736888.1"/>
    <property type="molecule type" value="Genomic_DNA"/>
</dbReference>
<reference evidence="1 2" key="1">
    <citation type="submission" date="2023-04" db="EMBL/GenBank/DDBJ databases">
        <title>Genome of Basidiobolus ranarum AG-B5.</title>
        <authorList>
            <person name="Stajich J.E."/>
            <person name="Carter-House D."/>
            <person name="Gryganskyi A."/>
        </authorList>
    </citation>
    <scope>NUCLEOTIDE SEQUENCE [LARGE SCALE GENOMIC DNA]</scope>
    <source>
        <strain evidence="1 2">AG-B5</strain>
    </source>
</reference>
<gene>
    <name evidence="1" type="ORF">K7432_018499</name>
</gene>
<organism evidence="1 2">
    <name type="scientific">Basidiobolus ranarum</name>
    <dbReference type="NCBI Taxonomy" id="34480"/>
    <lineage>
        <taxon>Eukaryota</taxon>
        <taxon>Fungi</taxon>
        <taxon>Fungi incertae sedis</taxon>
        <taxon>Zoopagomycota</taxon>
        <taxon>Entomophthoromycotina</taxon>
        <taxon>Basidiobolomycetes</taxon>
        <taxon>Basidiobolales</taxon>
        <taxon>Basidiobolaceae</taxon>
        <taxon>Basidiobolus</taxon>
    </lineage>
</organism>
<accession>A0ABR2WC46</accession>
<evidence type="ECO:0000313" key="1">
    <source>
        <dbReference type="EMBL" id="KAK9736888.1"/>
    </source>
</evidence>
<proteinExistence type="predicted"/>